<evidence type="ECO:0008006" key="4">
    <source>
        <dbReference type="Google" id="ProtNLM"/>
    </source>
</evidence>
<keyword evidence="1" id="KW-0812">Transmembrane</keyword>
<keyword evidence="3" id="KW-1185">Reference proteome</keyword>
<protein>
    <recommendedName>
        <fullName evidence="4">Major facilitator superfamily (MFS) profile domain-containing protein</fullName>
    </recommendedName>
</protein>
<accession>A0ABD6DR58</accession>
<reference evidence="2 3" key="1">
    <citation type="journal article" date="2019" name="Int. J. Syst. Evol. Microbiol.">
        <title>The Global Catalogue of Microorganisms (GCM) 10K type strain sequencing project: providing services to taxonomists for standard genome sequencing and annotation.</title>
        <authorList>
            <consortium name="The Broad Institute Genomics Platform"/>
            <consortium name="The Broad Institute Genome Sequencing Center for Infectious Disease"/>
            <person name="Wu L."/>
            <person name="Ma J."/>
        </authorList>
    </citation>
    <scope>NUCLEOTIDE SEQUENCE [LARGE SCALE GENOMIC DNA]</scope>
    <source>
        <strain evidence="2 3">CGMCC 1.10387</strain>
    </source>
</reference>
<gene>
    <name evidence="2" type="ORF">ACFSAS_02640</name>
</gene>
<dbReference type="AlphaFoldDB" id="A0ABD6DR58"/>
<dbReference type="Proteomes" id="UP001597092">
    <property type="component" value="Unassembled WGS sequence"/>
</dbReference>
<keyword evidence="1" id="KW-0472">Membrane</keyword>
<feature type="transmembrane region" description="Helical" evidence="1">
    <location>
        <begin position="32"/>
        <end position="54"/>
    </location>
</feature>
<evidence type="ECO:0000313" key="2">
    <source>
        <dbReference type="EMBL" id="MFD1684503.1"/>
    </source>
</evidence>
<dbReference type="RefSeq" id="WP_256308013.1">
    <property type="nucleotide sequence ID" value="NZ_JANHAW010000002.1"/>
</dbReference>
<evidence type="ECO:0000313" key="3">
    <source>
        <dbReference type="Proteomes" id="UP001597092"/>
    </source>
</evidence>
<keyword evidence="1" id="KW-1133">Transmembrane helix</keyword>
<feature type="transmembrane region" description="Helical" evidence="1">
    <location>
        <begin position="6"/>
        <end position="25"/>
    </location>
</feature>
<evidence type="ECO:0000256" key="1">
    <source>
        <dbReference type="SAM" id="Phobius"/>
    </source>
</evidence>
<name>A0ABD6DR58_9EURY</name>
<comment type="caution">
    <text evidence="2">The sequence shown here is derived from an EMBL/GenBank/DDBJ whole genome shotgun (WGS) entry which is preliminary data.</text>
</comment>
<organism evidence="2 3">
    <name type="scientific">Halobellus litoreus</name>
    <dbReference type="NCBI Taxonomy" id="755310"/>
    <lineage>
        <taxon>Archaea</taxon>
        <taxon>Methanobacteriati</taxon>
        <taxon>Methanobacteriota</taxon>
        <taxon>Stenosarchaea group</taxon>
        <taxon>Halobacteria</taxon>
        <taxon>Halobacteriales</taxon>
        <taxon>Haloferacaceae</taxon>
        <taxon>Halobellus</taxon>
    </lineage>
</organism>
<proteinExistence type="predicted"/>
<dbReference type="EMBL" id="JBHUDP010000001">
    <property type="protein sequence ID" value="MFD1684503.1"/>
    <property type="molecule type" value="Genomic_DNA"/>
</dbReference>
<sequence>MDETQLGLATALALVVVGLVALLSAEAAGLSTAIVAACGLVALSGVGVLTAAVARLPEPAGSDDHGV</sequence>